<evidence type="ECO:0000256" key="11">
    <source>
        <dbReference type="RuleBase" id="RU003405"/>
    </source>
</evidence>
<accession>A0A813Y778</accession>
<dbReference type="GO" id="GO:0006108">
    <property type="term" value="P:malate metabolic process"/>
    <property type="evidence" value="ECO:0007669"/>
    <property type="project" value="InterPro"/>
</dbReference>
<dbReference type="PIRSF" id="PIRSF000102">
    <property type="entry name" value="Lac_mal_DH"/>
    <property type="match status" value="1"/>
</dbReference>
<dbReference type="Proteomes" id="UP000663852">
    <property type="component" value="Unassembled WGS sequence"/>
</dbReference>
<reference evidence="14" key="1">
    <citation type="submission" date="2021-02" db="EMBL/GenBank/DDBJ databases">
        <authorList>
            <person name="Nowell W R."/>
        </authorList>
    </citation>
    <scope>NUCLEOTIDE SEQUENCE</scope>
</reference>
<dbReference type="InterPro" id="IPR001252">
    <property type="entry name" value="Malate_DH_AS"/>
</dbReference>
<evidence type="ECO:0000259" key="12">
    <source>
        <dbReference type="Pfam" id="PF00056"/>
    </source>
</evidence>
<dbReference type="InterPro" id="IPR015955">
    <property type="entry name" value="Lactate_DH/Glyco_Ohase_4_C"/>
</dbReference>
<evidence type="ECO:0000256" key="6">
    <source>
        <dbReference type="ARBA" id="ARBA00048313"/>
    </source>
</evidence>
<dbReference type="GO" id="GO:0030060">
    <property type="term" value="F:L-malate dehydrogenase (NAD+) activity"/>
    <property type="evidence" value="ECO:0007669"/>
    <property type="project" value="UniProtKB-EC"/>
</dbReference>
<sequence>MNQTPALLKSFILSVTPKLIRYASTASTPAHTKRVAVLGASGGIGQPLSLLLKLSPLISDLSLYDIQHTKGVGADLSHIETRAKVKAYVGKDELADALKGMDLVVIPAGVPRKPGMTRDDLFNTNATIVADLVTACAKNCPRAVIAIIANPVNSTVPIAAEVMKAHNVYDEKKIVGVTTLDVVRASTFVAEAKGLDPTRVFVPVIGGHSGNTIIPLLSQVSPPVSFSQQELTTLTNRIQNAGTEVVEAKAGAGSATLSMAHAGARFSFSVLEALNGKEGVVECGYISSQETEFKYFATPLLFGRNGVEKSMGVGKLSEFETKLIEKAKKELNGNIQNGVEFAKQYLAKSK</sequence>
<comment type="similarity">
    <text evidence="1">Belongs to the LDH/MDH superfamily. MDH type 1 family.</text>
</comment>
<dbReference type="InterPro" id="IPR022383">
    <property type="entry name" value="Lactate/malate_DH_C"/>
</dbReference>
<keyword evidence="5 9" id="KW-0520">NAD</keyword>
<evidence type="ECO:0000256" key="4">
    <source>
        <dbReference type="ARBA" id="ARBA00023002"/>
    </source>
</evidence>
<dbReference type="Proteomes" id="UP000663828">
    <property type="component" value="Unassembled WGS sequence"/>
</dbReference>
<keyword evidence="3 11" id="KW-0816">Tricarboxylic acid cycle</keyword>
<comment type="caution">
    <text evidence="14">The sequence shown here is derived from an EMBL/GenBank/DDBJ whole genome shotgun (WGS) entry which is preliminary data.</text>
</comment>
<dbReference type="OrthoDB" id="755699at2759"/>
<dbReference type="SUPFAM" id="SSF51735">
    <property type="entry name" value="NAD(P)-binding Rossmann-fold domains"/>
    <property type="match status" value="1"/>
</dbReference>
<comment type="catalytic activity">
    <reaction evidence="6 11">
        <text>(S)-malate + NAD(+) = oxaloacetate + NADH + H(+)</text>
        <dbReference type="Rhea" id="RHEA:21432"/>
        <dbReference type="ChEBI" id="CHEBI:15378"/>
        <dbReference type="ChEBI" id="CHEBI:15589"/>
        <dbReference type="ChEBI" id="CHEBI:16452"/>
        <dbReference type="ChEBI" id="CHEBI:57540"/>
        <dbReference type="ChEBI" id="CHEBI:57945"/>
        <dbReference type="EC" id="1.1.1.37"/>
    </reaction>
</comment>
<dbReference type="Pfam" id="PF00056">
    <property type="entry name" value="Ldh_1_N"/>
    <property type="match status" value="1"/>
</dbReference>
<feature type="binding site" evidence="8">
    <location>
        <position position="184"/>
    </location>
    <ligand>
        <name>substrate</name>
    </ligand>
</feature>
<evidence type="ECO:0000256" key="3">
    <source>
        <dbReference type="ARBA" id="ARBA00022532"/>
    </source>
</evidence>
<keyword evidence="4 10" id="KW-0560">Oxidoreductase</keyword>
<evidence type="ECO:0000256" key="2">
    <source>
        <dbReference type="ARBA" id="ARBA00011738"/>
    </source>
</evidence>
<evidence type="ECO:0000259" key="13">
    <source>
        <dbReference type="Pfam" id="PF02866"/>
    </source>
</evidence>
<gene>
    <name evidence="15" type="ORF">EDS130_LOCUS23747</name>
    <name evidence="14" type="ORF">XAT740_LOCUS6954</name>
</gene>
<dbReference type="PROSITE" id="PS00068">
    <property type="entry name" value="MDH"/>
    <property type="match status" value="1"/>
</dbReference>
<dbReference type="FunFam" id="3.90.110.10:FF:000001">
    <property type="entry name" value="Malate dehydrogenase"/>
    <property type="match status" value="1"/>
</dbReference>
<feature type="domain" description="Lactate/malate dehydrogenase N-terminal" evidence="12">
    <location>
        <begin position="34"/>
        <end position="176"/>
    </location>
</feature>
<dbReference type="AlphaFoldDB" id="A0A813Y778"/>
<feature type="binding site" evidence="8">
    <location>
        <position position="118"/>
    </location>
    <ligand>
        <name>substrate</name>
    </ligand>
</feature>
<dbReference type="InterPro" id="IPR001557">
    <property type="entry name" value="L-lactate/malate_DH"/>
</dbReference>
<dbReference type="EMBL" id="CAJNOR010000324">
    <property type="protein sequence ID" value="CAF0880121.1"/>
    <property type="molecule type" value="Genomic_DNA"/>
</dbReference>
<feature type="domain" description="Lactate/malate dehydrogenase C-terminal" evidence="13">
    <location>
        <begin position="178"/>
        <end position="341"/>
    </location>
</feature>
<dbReference type="Gene3D" id="3.40.50.720">
    <property type="entry name" value="NAD(P)-binding Rossmann-like Domain"/>
    <property type="match status" value="1"/>
</dbReference>
<evidence type="ECO:0000313" key="15">
    <source>
        <dbReference type="EMBL" id="CAF1172098.1"/>
    </source>
</evidence>
<dbReference type="GO" id="GO:0006099">
    <property type="term" value="P:tricarboxylic acid cycle"/>
    <property type="evidence" value="ECO:0007669"/>
    <property type="project" value="UniProtKB-KW"/>
</dbReference>
<feature type="binding site" evidence="9">
    <location>
        <position position="125"/>
    </location>
    <ligand>
        <name>NAD(+)</name>
        <dbReference type="ChEBI" id="CHEBI:57540"/>
    </ligand>
</feature>
<evidence type="ECO:0000256" key="5">
    <source>
        <dbReference type="ARBA" id="ARBA00023027"/>
    </source>
</evidence>
<keyword evidence="16" id="KW-1185">Reference proteome</keyword>
<protein>
    <recommendedName>
        <fullName evidence="11">Malate dehydrogenase</fullName>
        <ecNumber evidence="11">1.1.1.37</ecNumber>
    </recommendedName>
</protein>
<name>A0A813Y778_ADIRI</name>
<dbReference type="InterPro" id="IPR001236">
    <property type="entry name" value="Lactate/malate_DH_N"/>
</dbReference>
<feature type="binding site" evidence="9">
    <location>
        <position position="65"/>
    </location>
    <ligand>
        <name>NAD(+)</name>
        <dbReference type="ChEBI" id="CHEBI:57540"/>
    </ligand>
</feature>
<dbReference type="CDD" id="cd01337">
    <property type="entry name" value="MDH_glyoxysomal_mitochondrial"/>
    <property type="match status" value="1"/>
</dbReference>
<dbReference type="SUPFAM" id="SSF56327">
    <property type="entry name" value="LDH C-terminal domain-like"/>
    <property type="match status" value="1"/>
</dbReference>
<evidence type="ECO:0000256" key="7">
    <source>
        <dbReference type="PIRSR" id="PIRSR000102-1"/>
    </source>
</evidence>
<dbReference type="Gene3D" id="3.90.110.10">
    <property type="entry name" value="Lactate dehydrogenase/glycoside hydrolase, family 4, C-terminal"/>
    <property type="match status" value="1"/>
</dbReference>
<dbReference type="NCBIfam" id="TIGR01772">
    <property type="entry name" value="MDH_euk_gproteo"/>
    <property type="match status" value="1"/>
</dbReference>
<evidence type="ECO:0000256" key="1">
    <source>
        <dbReference type="ARBA" id="ARBA00008824"/>
    </source>
</evidence>
<feature type="binding site" evidence="9">
    <location>
        <begin position="39"/>
        <end position="45"/>
    </location>
    <ligand>
        <name>NAD(+)</name>
        <dbReference type="ChEBI" id="CHEBI:57540"/>
    </ligand>
</feature>
<proteinExistence type="inferred from homology"/>
<dbReference type="InterPro" id="IPR010097">
    <property type="entry name" value="Malate_DH_type1"/>
</dbReference>
<evidence type="ECO:0000256" key="9">
    <source>
        <dbReference type="PIRSR" id="PIRSR000102-3"/>
    </source>
</evidence>
<evidence type="ECO:0000313" key="14">
    <source>
        <dbReference type="EMBL" id="CAF0880121.1"/>
    </source>
</evidence>
<dbReference type="GO" id="GO:0005739">
    <property type="term" value="C:mitochondrion"/>
    <property type="evidence" value="ECO:0007669"/>
    <property type="project" value="TreeGrafter"/>
</dbReference>
<dbReference type="PANTHER" id="PTHR11540:SF16">
    <property type="entry name" value="MALATE DEHYDROGENASE, MITOCHONDRIAL"/>
    <property type="match status" value="1"/>
</dbReference>
<dbReference type="Pfam" id="PF02866">
    <property type="entry name" value="Ldh_1_C"/>
    <property type="match status" value="1"/>
</dbReference>
<dbReference type="EMBL" id="CAJNOJ010000131">
    <property type="protein sequence ID" value="CAF1172098.1"/>
    <property type="molecule type" value="Genomic_DNA"/>
</dbReference>
<feature type="binding site" evidence="9">
    <location>
        <begin position="148"/>
        <end position="150"/>
    </location>
    <ligand>
        <name>NAD(+)</name>
        <dbReference type="ChEBI" id="CHEBI:57540"/>
    </ligand>
</feature>
<dbReference type="EC" id="1.1.1.37" evidence="11"/>
<feature type="binding site" evidence="8">
    <location>
        <position position="150"/>
    </location>
    <ligand>
        <name>substrate</name>
    </ligand>
</feature>
<evidence type="ECO:0000256" key="10">
    <source>
        <dbReference type="RuleBase" id="RU003369"/>
    </source>
</evidence>
<feature type="binding site" evidence="9">
    <location>
        <position position="259"/>
    </location>
    <ligand>
        <name>NAD(+)</name>
        <dbReference type="ChEBI" id="CHEBI:57540"/>
    </ligand>
</feature>
<comment type="subunit">
    <text evidence="2">Homodimer.</text>
</comment>
<dbReference type="InterPro" id="IPR036291">
    <property type="entry name" value="NAD(P)-bd_dom_sf"/>
</dbReference>
<evidence type="ECO:0000313" key="16">
    <source>
        <dbReference type="Proteomes" id="UP000663828"/>
    </source>
</evidence>
<organism evidence="14 16">
    <name type="scientific">Adineta ricciae</name>
    <name type="common">Rotifer</name>
    <dbReference type="NCBI Taxonomy" id="249248"/>
    <lineage>
        <taxon>Eukaryota</taxon>
        <taxon>Metazoa</taxon>
        <taxon>Spiralia</taxon>
        <taxon>Gnathifera</taxon>
        <taxon>Rotifera</taxon>
        <taxon>Eurotatoria</taxon>
        <taxon>Bdelloidea</taxon>
        <taxon>Adinetida</taxon>
        <taxon>Adinetidae</taxon>
        <taxon>Adineta</taxon>
    </lineage>
</organism>
<feature type="active site" description="Proton acceptor" evidence="7">
    <location>
        <position position="208"/>
    </location>
</feature>
<dbReference type="PANTHER" id="PTHR11540">
    <property type="entry name" value="MALATE AND LACTATE DEHYDROGENASE"/>
    <property type="match status" value="1"/>
</dbReference>
<dbReference type="FunFam" id="3.40.50.720:FF:000013">
    <property type="entry name" value="Malate dehydrogenase"/>
    <property type="match status" value="1"/>
</dbReference>
<evidence type="ECO:0000256" key="8">
    <source>
        <dbReference type="PIRSR" id="PIRSR000102-2"/>
    </source>
</evidence>
<feature type="binding site" evidence="8">
    <location>
        <position position="112"/>
    </location>
    <ligand>
        <name>substrate</name>
    </ligand>
</feature>